<evidence type="ECO:0000256" key="1">
    <source>
        <dbReference type="ARBA" id="ARBA00005589"/>
    </source>
</evidence>
<evidence type="ECO:0000256" key="3">
    <source>
        <dbReference type="ARBA" id="ARBA00023274"/>
    </source>
</evidence>
<organism evidence="6 7">
    <name type="scientific">Candidatus Gottesmanbacteria bacterium RBG_16_43_7</name>
    <dbReference type="NCBI Taxonomy" id="1798373"/>
    <lineage>
        <taxon>Bacteria</taxon>
        <taxon>Candidatus Gottesmaniibacteriota</taxon>
    </lineage>
</organism>
<comment type="caution">
    <text evidence="6">The sequence shown here is derived from an EMBL/GenBank/DDBJ whole genome shotgun (WGS) entry which is preliminary data.</text>
</comment>
<dbReference type="STRING" id="1798373.A2154_02555"/>
<comment type="subunit">
    <text evidence="4">Part of the 30S ribosomal subunit. Forms a tight heterodimer with protein bS6.</text>
</comment>
<comment type="function">
    <text evidence="4">Binds as a heterodimer with protein bS6 to the central domain of the 16S rRNA, where it helps stabilize the platform of the 30S subunit.</text>
</comment>
<dbReference type="PRINTS" id="PR00974">
    <property type="entry name" value="RIBOSOMALS18"/>
</dbReference>
<gene>
    <name evidence="4" type="primary">rpsR</name>
    <name evidence="6" type="ORF">A2154_02555</name>
</gene>
<evidence type="ECO:0000256" key="4">
    <source>
        <dbReference type="HAMAP-Rule" id="MF_00270"/>
    </source>
</evidence>
<sequence length="77" mass="9160">MVMRRFKPKIISRNCQFCDNKTEPDYKKVDELEKLLTERGKIITRVRTGICNKHQRKLSQAIKRARFLALLPFVIRA</sequence>
<dbReference type="GO" id="GO:0070181">
    <property type="term" value="F:small ribosomal subunit rRNA binding"/>
    <property type="evidence" value="ECO:0007669"/>
    <property type="project" value="TreeGrafter"/>
</dbReference>
<dbReference type="GO" id="GO:0003735">
    <property type="term" value="F:structural constituent of ribosome"/>
    <property type="evidence" value="ECO:0007669"/>
    <property type="project" value="InterPro"/>
</dbReference>
<evidence type="ECO:0000313" key="6">
    <source>
        <dbReference type="EMBL" id="OGG09946.1"/>
    </source>
</evidence>
<keyword evidence="4" id="KW-0699">rRNA-binding</keyword>
<dbReference type="PANTHER" id="PTHR13479">
    <property type="entry name" value="30S RIBOSOMAL PROTEIN S18"/>
    <property type="match status" value="1"/>
</dbReference>
<dbReference type="SUPFAM" id="SSF46911">
    <property type="entry name" value="Ribosomal protein S18"/>
    <property type="match status" value="1"/>
</dbReference>
<dbReference type="InterPro" id="IPR001648">
    <property type="entry name" value="Ribosomal_bS18"/>
</dbReference>
<dbReference type="PANTHER" id="PTHR13479:SF40">
    <property type="entry name" value="SMALL RIBOSOMAL SUBUNIT PROTEIN BS18M"/>
    <property type="match status" value="1"/>
</dbReference>
<dbReference type="GO" id="GO:0006412">
    <property type="term" value="P:translation"/>
    <property type="evidence" value="ECO:0007669"/>
    <property type="project" value="UniProtKB-UniRule"/>
</dbReference>
<dbReference type="Gene3D" id="4.10.640.10">
    <property type="entry name" value="Ribosomal protein S18"/>
    <property type="match status" value="1"/>
</dbReference>
<evidence type="ECO:0000313" key="7">
    <source>
        <dbReference type="Proteomes" id="UP000176854"/>
    </source>
</evidence>
<dbReference type="GO" id="GO:0022627">
    <property type="term" value="C:cytosolic small ribosomal subunit"/>
    <property type="evidence" value="ECO:0007669"/>
    <property type="project" value="TreeGrafter"/>
</dbReference>
<comment type="similarity">
    <text evidence="1 4 5">Belongs to the bacterial ribosomal protein bS18 family.</text>
</comment>
<evidence type="ECO:0000256" key="5">
    <source>
        <dbReference type="RuleBase" id="RU003910"/>
    </source>
</evidence>
<protein>
    <recommendedName>
        <fullName evidence="4">Small ribosomal subunit protein bS18</fullName>
    </recommendedName>
</protein>
<reference evidence="6 7" key="1">
    <citation type="journal article" date="2016" name="Nat. Commun.">
        <title>Thousands of microbial genomes shed light on interconnected biogeochemical processes in an aquifer system.</title>
        <authorList>
            <person name="Anantharaman K."/>
            <person name="Brown C.T."/>
            <person name="Hug L.A."/>
            <person name="Sharon I."/>
            <person name="Castelle C.J."/>
            <person name="Probst A.J."/>
            <person name="Thomas B.C."/>
            <person name="Singh A."/>
            <person name="Wilkins M.J."/>
            <person name="Karaoz U."/>
            <person name="Brodie E.L."/>
            <person name="Williams K.H."/>
            <person name="Hubbard S.S."/>
            <person name="Banfield J.F."/>
        </authorList>
    </citation>
    <scope>NUCLEOTIDE SEQUENCE [LARGE SCALE GENOMIC DNA]</scope>
</reference>
<evidence type="ECO:0000256" key="2">
    <source>
        <dbReference type="ARBA" id="ARBA00022980"/>
    </source>
</evidence>
<dbReference type="NCBIfam" id="TIGR00165">
    <property type="entry name" value="S18"/>
    <property type="match status" value="1"/>
</dbReference>
<dbReference type="Proteomes" id="UP000176854">
    <property type="component" value="Unassembled WGS sequence"/>
</dbReference>
<name>A0A1F5ZBS2_9BACT</name>
<keyword evidence="2 4" id="KW-0689">Ribosomal protein</keyword>
<dbReference type="InterPro" id="IPR036870">
    <property type="entry name" value="Ribosomal_bS18_sf"/>
</dbReference>
<dbReference type="AlphaFoldDB" id="A0A1F5ZBS2"/>
<dbReference type="HAMAP" id="MF_00270">
    <property type="entry name" value="Ribosomal_bS18"/>
    <property type="match status" value="1"/>
</dbReference>
<accession>A0A1F5ZBS2</accession>
<dbReference type="EMBL" id="MFJC01000008">
    <property type="protein sequence ID" value="OGG09946.1"/>
    <property type="molecule type" value="Genomic_DNA"/>
</dbReference>
<proteinExistence type="inferred from homology"/>
<keyword evidence="4" id="KW-0694">RNA-binding</keyword>
<dbReference type="Pfam" id="PF01084">
    <property type="entry name" value="Ribosomal_S18"/>
    <property type="match status" value="1"/>
</dbReference>
<keyword evidence="3 4" id="KW-0687">Ribonucleoprotein</keyword>